<reference evidence="8 9" key="1">
    <citation type="submission" date="2019-12" db="EMBL/GenBank/DDBJ databases">
        <title>Novel species isolated from a subtropical stream in China.</title>
        <authorList>
            <person name="Lu H."/>
        </authorList>
    </citation>
    <scope>NUCLEOTIDE SEQUENCE [LARGE SCALE GENOMIC DNA]</scope>
    <source>
        <strain evidence="8 9">FT135W</strain>
    </source>
</reference>
<dbReference type="GO" id="GO:0016705">
    <property type="term" value="F:oxidoreductase activity, acting on paired donors, with incorporation or reduction of molecular oxygen"/>
    <property type="evidence" value="ECO:0007669"/>
    <property type="project" value="InterPro"/>
</dbReference>
<organism evidence="8 9">
    <name type="scientific">Duganella flavida</name>
    <dbReference type="NCBI Taxonomy" id="2692175"/>
    <lineage>
        <taxon>Bacteria</taxon>
        <taxon>Pseudomonadati</taxon>
        <taxon>Pseudomonadota</taxon>
        <taxon>Betaproteobacteria</taxon>
        <taxon>Burkholderiales</taxon>
        <taxon>Oxalobacteraceae</taxon>
        <taxon>Telluria group</taxon>
        <taxon>Duganella</taxon>
    </lineage>
</organism>
<proteinExistence type="inferred from homology"/>
<evidence type="ECO:0000256" key="5">
    <source>
        <dbReference type="ARBA" id="ARBA00033748"/>
    </source>
</evidence>
<evidence type="ECO:0000256" key="2">
    <source>
        <dbReference type="ARBA" id="ARBA00022643"/>
    </source>
</evidence>
<evidence type="ECO:0000256" key="6">
    <source>
        <dbReference type="PIRSR" id="PIRSR000337-1"/>
    </source>
</evidence>
<evidence type="ECO:0000256" key="3">
    <source>
        <dbReference type="ARBA" id="ARBA00023002"/>
    </source>
</evidence>
<evidence type="ECO:0000259" key="7">
    <source>
        <dbReference type="Pfam" id="PF00296"/>
    </source>
</evidence>
<protein>
    <submittedName>
        <fullName evidence="8">NtaA/DmoA family FMN-dependent monooxygenase</fullName>
        <ecNumber evidence="8">1.14.-.-</ecNumber>
    </submittedName>
</protein>
<evidence type="ECO:0000256" key="4">
    <source>
        <dbReference type="ARBA" id="ARBA00023033"/>
    </source>
</evidence>
<dbReference type="PIRSF" id="PIRSF000337">
    <property type="entry name" value="NTA_MOA"/>
    <property type="match status" value="1"/>
</dbReference>
<dbReference type="CDD" id="cd01095">
    <property type="entry name" value="Nitrilotriacetate_monoxgenase"/>
    <property type="match status" value="1"/>
</dbReference>
<dbReference type="Proteomes" id="UP000479335">
    <property type="component" value="Unassembled WGS sequence"/>
</dbReference>
<dbReference type="PANTHER" id="PTHR30011">
    <property type="entry name" value="ALKANESULFONATE MONOOXYGENASE-RELATED"/>
    <property type="match status" value="1"/>
</dbReference>
<comment type="caution">
    <text evidence="8">The sequence shown here is derived from an EMBL/GenBank/DDBJ whole genome shotgun (WGS) entry which is preliminary data.</text>
</comment>
<dbReference type="InterPro" id="IPR011251">
    <property type="entry name" value="Luciferase-like_dom"/>
</dbReference>
<dbReference type="InterPro" id="IPR051260">
    <property type="entry name" value="Diverse_substr_monoxygenases"/>
</dbReference>
<dbReference type="PANTHER" id="PTHR30011:SF16">
    <property type="entry name" value="C2H2 FINGER DOMAIN TRANSCRIPTION FACTOR (EUROFUNG)-RELATED"/>
    <property type="match status" value="1"/>
</dbReference>
<feature type="domain" description="Luciferase-like" evidence="7">
    <location>
        <begin position="29"/>
        <end position="386"/>
    </location>
</feature>
<feature type="binding site" evidence="6">
    <location>
        <position position="155"/>
    </location>
    <ligand>
        <name>FMN</name>
        <dbReference type="ChEBI" id="CHEBI:58210"/>
    </ligand>
</feature>
<dbReference type="Gene3D" id="3.20.20.30">
    <property type="entry name" value="Luciferase-like domain"/>
    <property type="match status" value="1"/>
</dbReference>
<keyword evidence="1 6" id="KW-0285">Flavoprotein</keyword>
<accession>A0A6L8KAI7</accession>
<keyword evidence="9" id="KW-1185">Reference proteome</keyword>
<keyword evidence="3 8" id="KW-0560">Oxidoreductase</keyword>
<evidence type="ECO:0000313" key="9">
    <source>
        <dbReference type="Proteomes" id="UP000479335"/>
    </source>
</evidence>
<feature type="binding site" evidence="6">
    <location>
        <position position="151"/>
    </location>
    <ligand>
        <name>FMN</name>
        <dbReference type="ChEBI" id="CHEBI:58210"/>
    </ligand>
</feature>
<keyword evidence="4 8" id="KW-0503">Monooxygenase</keyword>
<comment type="similarity">
    <text evidence="5">Belongs to the NtaA/SnaA/DszA monooxygenase family.</text>
</comment>
<feature type="binding site" evidence="6">
    <location>
        <position position="225"/>
    </location>
    <ligand>
        <name>FMN</name>
        <dbReference type="ChEBI" id="CHEBI:58210"/>
    </ligand>
</feature>
<gene>
    <name evidence="8" type="ORF">GTP46_13360</name>
</gene>
<sequence length="443" mass="49096">MAADQRQLHLGAFLQGVGHHLAAWRHPDVDPRNALRFDHFKQLARTAERGKFDAIFFADSLGVPEAPPALLARGLLPSYLEPLTKLAVVAGVTERIGLISTVSTTYLPPFHLARKFASLDVLSGGRTGWNLVTSGTEWEAHNFNLETQVPHAERYSYAREYVDIVKGLWDGWGDDALRFDKEAGVVFDPDKLHVLNHQSERFRVRGPLVSERPPQGYPVIVQAGSSADGQALAAATAEVVFTAQQTLEDARGFYSGLKAQLAQHGRAEDSLKIMPGVLPIIGRTEQEAKDKYEQLQSLIDPVLGVGLLNAFLGNIDLSKYPLDGPVPDFPLTEGWQSRQKLFVDLARRENLTLRQLYQRVSGARGHRIVLGTAETVADQLEDWFVNGAADGFNILPPTLPQGLNDFVELVVPVLQGRGLFRTEYRGHTLREHLGLARPRNQFE</sequence>
<dbReference type="SUPFAM" id="SSF51679">
    <property type="entry name" value="Bacterial luciferase-like"/>
    <property type="match status" value="1"/>
</dbReference>
<dbReference type="NCBIfam" id="TIGR03860">
    <property type="entry name" value="FMN_nitrolo"/>
    <property type="match status" value="1"/>
</dbReference>
<dbReference type="RefSeq" id="WP_161007196.1">
    <property type="nucleotide sequence ID" value="NZ_WWCN01000007.1"/>
</dbReference>
<dbReference type="InterPro" id="IPR016215">
    <property type="entry name" value="NTA_MOA"/>
</dbReference>
<dbReference type="InterPro" id="IPR036661">
    <property type="entry name" value="Luciferase-like_sf"/>
</dbReference>
<feature type="binding site" evidence="6">
    <location>
        <position position="101"/>
    </location>
    <ligand>
        <name>FMN</name>
        <dbReference type="ChEBI" id="CHEBI:58210"/>
    </ligand>
</feature>
<dbReference type="Pfam" id="PF00296">
    <property type="entry name" value="Bac_luciferase"/>
    <property type="match status" value="1"/>
</dbReference>
<evidence type="ECO:0000313" key="8">
    <source>
        <dbReference type="EMBL" id="MYM23637.1"/>
    </source>
</evidence>
<keyword evidence="2 6" id="KW-0288">FMN</keyword>
<evidence type="ECO:0000256" key="1">
    <source>
        <dbReference type="ARBA" id="ARBA00022630"/>
    </source>
</evidence>
<dbReference type="GO" id="GO:0004497">
    <property type="term" value="F:monooxygenase activity"/>
    <property type="evidence" value="ECO:0007669"/>
    <property type="project" value="UniProtKB-KW"/>
</dbReference>
<name>A0A6L8KAI7_9BURK</name>
<feature type="binding site" evidence="6">
    <location>
        <position position="59"/>
    </location>
    <ligand>
        <name>FMN</name>
        <dbReference type="ChEBI" id="CHEBI:58210"/>
    </ligand>
</feature>
<feature type="binding site" evidence="6">
    <location>
        <position position="226"/>
    </location>
    <ligand>
        <name>FMN</name>
        <dbReference type="ChEBI" id="CHEBI:58210"/>
    </ligand>
</feature>
<dbReference type="AlphaFoldDB" id="A0A6L8KAI7"/>
<dbReference type="EC" id="1.14.-.-" evidence="8"/>
<dbReference type="EMBL" id="WWCN01000007">
    <property type="protein sequence ID" value="MYM23637.1"/>
    <property type="molecule type" value="Genomic_DNA"/>
</dbReference>